<accession>A0A1H3H7D1</accession>
<dbReference type="SUPFAM" id="SSF50156">
    <property type="entry name" value="PDZ domain-like"/>
    <property type="match status" value="1"/>
</dbReference>
<keyword evidence="1" id="KW-0472">Membrane</keyword>
<evidence type="ECO:0000256" key="1">
    <source>
        <dbReference type="SAM" id="Phobius"/>
    </source>
</evidence>
<dbReference type="RefSeq" id="WP_175454829.1">
    <property type="nucleotide sequence ID" value="NZ_FNNJ01000028.1"/>
</dbReference>
<dbReference type="InterPro" id="IPR036034">
    <property type="entry name" value="PDZ_sf"/>
</dbReference>
<reference evidence="2 3" key="1">
    <citation type="submission" date="2016-10" db="EMBL/GenBank/DDBJ databases">
        <authorList>
            <person name="de Groot N.N."/>
        </authorList>
    </citation>
    <scope>NUCLEOTIDE SEQUENCE [LARGE SCALE GENOMIC DNA]</scope>
    <source>
        <strain evidence="2 3">DSM 24956</strain>
    </source>
</reference>
<dbReference type="AlphaFoldDB" id="A0A1H3H7D1"/>
<keyword evidence="3" id="KW-1185">Reference proteome</keyword>
<keyword evidence="1" id="KW-0812">Transmembrane</keyword>
<evidence type="ECO:0000313" key="2">
    <source>
        <dbReference type="EMBL" id="SDY11361.1"/>
    </source>
</evidence>
<dbReference type="GO" id="GO:0006508">
    <property type="term" value="P:proteolysis"/>
    <property type="evidence" value="ECO:0007669"/>
    <property type="project" value="UniProtKB-KW"/>
</dbReference>
<sequence>MKKILKIIGVLLLLMIIAIGIFIYNTSSQYKKMSEGELTMQTLKDTIPFSYSASGHILINAKINDSEKDYKFILDSGAASFIFTNLREEIQLENNGFGIGKNSSGSYFTSKIKKINSLQIENLYFTNLNAKEIDFSMDCLEDVYGLIGIGVMRHLIWNIDFKNDIIIVSKKIENFKFQDNRIEIPLTENRFSHHISTSIKLRENNKSTSVLVDLGNSGILSLKENRVLKDSINFKSKKILGIGSTGLADNEKIISKEKFYLLDSIYFGKTNYFVNNLPVMTSPNGLNLLGLGFFKKYKTTISWFDKKLILEPYENNLDFNFKTYGFTTKNDKEENKIIIKSITENSSASRLKIPLKSEVVSINNINMIDLKTYCEYKATRNIGDSITIKIKHNNSIKQFSIKKEYLFN</sequence>
<dbReference type="InterPro" id="IPR021109">
    <property type="entry name" value="Peptidase_aspartic_dom_sf"/>
</dbReference>
<organism evidence="2 3">
    <name type="scientific">Lutibacter oricola</name>
    <dbReference type="NCBI Taxonomy" id="762486"/>
    <lineage>
        <taxon>Bacteria</taxon>
        <taxon>Pseudomonadati</taxon>
        <taxon>Bacteroidota</taxon>
        <taxon>Flavobacteriia</taxon>
        <taxon>Flavobacteriales</taxon>
        <taxon>Flavobacteriaceae</taxon>
        <taxon>Lutibacter</taxon>
    </lineage>
</organism>
<dbReference type="Proteomes" id="UP000199595">
    <property type="component" value="Unassembled WGS sequence"/>
</dbReference>
<keyword evidence="1" id="KW-1133">Transmembrane helix</keyword>
<dbReference type="Gene3D" id="2.30.42.10">
    <property type="match status" value="1"/>
</dbReference>
<dbReference type="EMBL" id="FNNJ01000028">
    <property type="protein sequence ID" value="SDY11361.1"/>
    <property type="molecule type" value="Genomic_DNA"/>
</dbReference>
<keyword evidence="2" id="KW-0645">Protease</keyword>
<evidence type="ECO:0000313" key="3">
    <source>
        <dbReference type="Proteomes" id="UP000199595"/>
    </source>
</evidence>
<gene>
    <name evidence="2" type="ORF">SAMN05444411_1281</name>
</gene>
<dbReference type="STRING" id="762486.SAMN05444411_1281"/>
<proteinExistence type="predicted"/>
<dbReference type="GO" id="GO:0008233">
    <property type="term" value="F:peptidase activity"/>
    <property type="evidence" value="ECO:0007669"/>
    <property type="project" value="UniProtKB-KW"/>
</dbReference>
<dbReference type="Gene3D" id="2.40.70.10">
    <property type="entry name" value="Acid Proteases"/>
    <property type="match status" value="1"/>
</dbReference>
<feature type="transmembrane region" description="Helical" evidence="1">
    <location>
        <begin position="7"/>
        <end position="24"/>
    </location>
</feature>
<name>A0A1H3H7D1_9FLAO</name>
<keyword evidence="2" id="KW-0378">Hydrolase</keyword>
<protein>
    <submittedName>
        <fullName evidence="2">Aspartyl protease</fullName>
    </submittedName>
</protein>